<evidence type="ECO:0000313" key="3">
    <source>
        <dbReference type="Proteomes" id="UP000053593"/>
    </source>
</evidence>
<sequence>MACPSTKLVNCKPINRDNEEPGKLDDDTGGGPNVLDNKVGASNEATIVPEEEDPSGTIPLNEESEGKYELEQFKEYMGGMYYTSSEEYLGAMYNADTSDPEESTTSSHSMRTTLVNNLELQRSSDEEPPALQDVSKSEDKSGWPIIDDQLGESENDSINPINLPN</sequence>
<name>A0A0D0BLW7_9AGAR</name>
<protein>
    <submittedName>
        <fullName evidence="2">Uncharacterized protein</fullName>
    </submittedName>
</protein>
<evidence type="ECO:0000313" key="2">
    <source>
        <dbReference type="EMBL" id="KIK50379.1"/>
    </source>
</evidence>
<feature type="compositionally biased region" description="Polar residues" evidence="1">
    <location>
        <begin position="110"/>
        <end position="121"/>
    </location>
</feature>
<dbReference type="Proteomes" id="UP000053593">
    <property type="component" value="Unassembled WGS sequence"/>
</dbReference>
<feature type="region of interest" description="Disordered" evidence="1">
    <location>
        <begin position="93"/>
        <end position="165"/>
    </location>
</feature>
<dbReference type="EMBL" id="KN834905">
    <property type="protein sequence ID" value="KIK50379.1"/>
    <property type="molecule type" value="Genomic_DNA"/>
</dbReference>
<feature type="region of interest" description="Disordered" evidence="1">
    <location>
        <begin position="1"/>
        <end position="65"/>
    </location>
</feature>
<dbReference type="AlphaFoldDB" id="A0A0D0BLW7"/>
<organism evidence="2 3">
    <name type="scientific">Collybiopsis luxurians FD-317 M1</name>
    <dbReference type="NCBI Taxonomy" id="944289"/>
    <lineage>
        <taxon>Eukaryota</taxon>
        <taxon>Fungi</taxon>
        <taxon>Dikarya</taxon>
        <taxon>Basidiomycota</taxon>
        <taxon>Agaricomycotina</taxon>
        <taxon>Agaricomycetes</taxon>
        <taxon>Agaricomycetidae</taxon>
        <taxon>Agaricales</taxon>
        <taxon>Marasmiineae</taxon>
        <taxon>Omphalotaceae</taxon>
        <taxon>Collybiopsis</taxon>
        <taxon>Collybiopsis luxurians</taxon>
    </lineage>
</organism>
<evidence type="ECO:0000256" key="1">
    <source>
        <dbReference type="SAM" id="MobiDB-lite"/>
    </source>
</evidence>
<reference evidence="2 3" key="1">
    <citation type="submission" date="2014-04" db="EMBL/GenBank/DDBJ databases">
        <title>Evolutionary Origins and Diversification of the Mycorrhizal Mutualists.</title>
        <authorList>
            <consortium name="DOE Joint Genome Institute"/>
            <consortium name="Mycorrhizal Genomics Consortium"/>
            <person name="Kohler A."/>
            <person name="Kuo A."/>
            <person name="Nagy L.G."/>
            <person name="Floudas D."/>
            <person name="Copeland A."/>
            <person name="Barry K.W."/>
            <person name="Cichocki N."/>
            <person name="Veneault-Fourrey C."/>
            <person name="LaButti K."/>
            <person name="Lindquist E.A."/>
            <person name="Lipzen A."/>
            <person name="Lundell T."/>
            <person name="Morin E."/>
            <person name="Murat C."/>
            <person name="Riley R."/>
            <person name="Ohm R."/>
            <person name="Sun H."/>
            <person name="Tunlid A."/>
            <person name="Henrissat B."/>
            <person name="Grigoriev I.V."/>
            <person name="Hibbett D.S."/>
            <person name="Martin F."/>
        </authorList>
    </citation>
    <scope>NUCLEOTIDE SEQUENCE [LARGE SCALE GENOMIC DNA]</scope>
    <source>
        <strain evidence="2 3">FD-317 M1</strain>
    </source>
</reference>
<proteinExistence type="predicted"/>
<feature type="compositionally biased region" description="Polar residues" evidence="1">
    <location>
        <begin position="156"/>
        <end position="165"/>
    </location>
</feature>
<dbReference type="HOGENOM" id="CLU_1610937_0_0_1"/>
<accession>A0A0D0BLW7</accession>
<feature type="compositionally biased region" description="Basic and acidic residues" evidence="1">
    <location>
        <begin position="14"/>
        <end position="26"/>
    </location>
</feature>
<gene>
    <name evidence="2" type="ORF">GYMLUDRAFT_253023</name>
</gene>
<keyword evidence="3" id="KW-1185">Reference proteome</keyword>